<feature type="repeat" description="PPR" evidence="2">
    <location>
        <begin position="302"/>
        <end position="337"/>
    </location>
</feature>
<dbReference type="InterPro" id="IPR011990">
    <property type="entry name" value="TPR-like_helical_dom_sf"/>
</dbReference>
<feature type="repeat" description="PPR" evidence="2">
    <location>
        <begin position="95"/>
        <end position="129"/>
    </location>
</feature>
<dbReference type="GO" id="GO:0009451">
    <property type="term" value="P:RNA modification"/>
    <property type="evidence" value="ECO:0007669"/>
    <property type="project" value="InterPro"/>
</dbReference>
<dbReference type="AlphaFoldDB" id="A0AAP0R1L8"/>
<dbReference type="NCBIfam" id="TIGR00756">
    <property type="entry name" value="PPR"/>
    <property type="match status" value="4"/>
</dbReference>
<evidence type="ECO:0000313" key="3">
    <source>
        <dbReference type="EMBL" id="KAK9229888.1"/>
    </source>
</evidence>
<evidence type="ECO:0000256" key="2">
    <source>
        <dbReference type="PROSITE-ProRule" id="PRU00708"/>
    </source>
</evidence>
<dbReference type="PROSITE" id="PS51375">
    <property type="entry name" value="PPR"/>
    <property type="match status" value="4"/>
</dbReference>
<name>A0AAP0R1L8_9ROSI</name>
<dbReference type="FunFam" id="1.25.40.10:FF:000090">
    <property type="entry name" value="Pentatricopeptide repeat-containing protein, chloroplastic"/>
    <property type="match status" value="1"/>
</dbReference>
<dbReference type="PANTHER" id="PTHR47926:SF417">
    <property type="entry name" value="PENTACOTRIPEPTIDE-REPEAT REGION OF PRORP DOMAIN-CONTAINING PROTEIN"/>
    <property type="match status" value="1"/>
</dbReference>
<evidence type="ECO:0000313" key="4">
    <source>
        <dbReference type="Proteomes" id="UP001428341"/>
    </source>
</evidence>
<dbReference type="GO" id="GO:0003723">
    <property type="term" value="F:RNA binding"/>
    <property type="evidence" value="ECO:0007669"/>
    <property type="project" value="InterPro"/>
</dbReference>
<sequence length="595" mass="66740">MSIVRASFKTGQLKQALKFSLSCPDTLLDPSTYMSLLQFCIDKKAERQAHLIHAHIITNGYESNLHLSTKVVIFYAKVGDVVSARNVFDRMSERNVVSWTAMISGYAQNGYDEDALLVFSAMLRAGVRANQFTYSSALRACARMRWLQGGRMIQGGIQKGRFVENLFVKSALLDLYAKCGWIEDAWILFERIERKDVVSWNAMIGGLAMQGFNDDSFWLFRSMMRQGIVPVGMKPDCFTLGSILRASVGGIELMKISQIHDLIVKLGLESSNKLTGSLIDVYAKHGSIRSAYQLYRSMLKTDIISCTALISGFARDDNHSKEAFDLFKDMILKKMGIDDVILCLMLNICANVASLNLGRQIHAFAFKYQSSYDAAVGNALIDMYAKSGEIVDANRAFDEMGDKNVISWTSLIAGYAKHGYGHEAIELYKKMKHEGMVPNDVTFLSLLFACSHTGLTCEGWELFTDMINKYRILPRAEHFSCVVDLFARRGQLESAYNMIRQMNIKPTASLWSAILGACSIYGNTSLGELAARNLFDMEPEKSVNYVVLSNIYTAAGAWDNARKTRKLMEERSLRKNPGYSFLQSSKKKILLLEPC</sequence>
<dbReference type="InterPro" id="IPR046960">
    <property type="entry name" value="PPR_At4g14850-like_plant"/>
</dbReference>
<dbReference type="Gene3D" id="1.25.40.10">
    <property type="entry name" value="Tetratricopeptide repeat domain"/>
    <property type="match status" value="4"/>
</dbReference>
<organism evidence="3 4">
    <name type="scientific">Citrus x changshan-huyou</name>
    <dbReference type="NCBI Taxonomy" id="2935761"/>
    <lineage>
        <taxon>Eukaryota</taxon>
        <taxon>Viridiplantae</taxon>
        <taxon>Streptophyta</taxon>
        <taxon>Embryophyta</taxon>
        <taxon>Tracheophyta</taxon>
        <taxon>Spermatophyta</taxon>
        <taxon>Magnoliopsida</taxon>
        <taxon>eudicotyledons</taxon>
        <taxon>Gunneridae</taxon>
        <taxon>Pentapetalae</taxon>
        <taxon>rosids</taxon>
        <taxon>malvids</taxon>
        <taxon>Sapindales</taxon>
        <taxon>Rutaceae</taxon>
        <taxon>Aurantioideae</taxon>
        <taxon>Citrus</taxon>
    </lineage>
</organism>
<gene>
    <name evidence="3" type="ORF">WN944_022854</name>
</gene>
<keyword evidence="4" id="KW-1185">Reference proteome</keyword>
<dbReference type="InterPro" id="IPR046848">
    <property type="entry name" value="E_motif"/>
</dbReference>
<dbReference type="Pfam" id="PF20431">
    <property type="entry name" value="E_motif"/>
    <property type="match status" value="1"/>
</dbReference>
<feature type="repeat" description="PPR" evidence="2">
    <location>
        <begin position="404"/>
        <end position="438"/>
    </location>
</feature>
<dbReference type="EMBL" id="JBCGBO010000001">
    <property type="protein sequence ID" value="KAK9229888.1"/>
    <property type="molecule type" value="Genomic_DNA"/>
</dbReference>
<accession>A0AAP0R1L8</accession>
<keyword evidence="1" id="KW-0677">Repeat</keyword>
<feature type="repeat" description="PPR" evidence="2">
    <location>
        <begin position="196"/>
        <end position="230"/>
    </location>
</feature>
<proteinExistence type="predicted"/>
<reference evidence="3 4" key="1">
    <citation type="submission" date="2024-05" db="EMBL/GenBank/DDBJ databases">
        <title>Haplotype-resolved chromosome-level genome assembly of Huyou (Citrus changshanensis).</title>
        <authorList>
            <person name="Miao C."/>
            <person name="Chen W."/>
            <person name="Wu Y."/>
            <person name="Wang L."/>
            <person name="Zhao S."/>
            <person name="Grierson D."/>
            <person name="Xu C."/>
            <person name="Chen K."/>
        </authorList>
    </citation>
    <scope>NUCLEOTIDE SEQUENCE [LARGE SCALE GENOMIC DNA]</scope>
    <source>
        <strain evidence="3">01-14</strain>
        <tissue evidence="3">Leaf</tissue>
    </source>
</reference>
<dbReference type="InterPro" id="IPR002885">
    <property type="entry name" value="PPR_rpt"/>
</dbReference>
<dbReference type="Proteomes" id="UP001428341">
    <property type="component" value="Unassembled WGS sequence"/>
</dbReference>
<dbReference type="Pfam" id="PF13041">
    <property type="entry name" value="PPR_2"/>
    <property type="match status" value="2"/>
</dbReference>
<protein>
    <recommendedName>
        <fullName evidence="5">Pentatricopeptide repeat-containing protein</fullName>
    </recommendedName>
</protein>
<dbReference type="Pfam" id="PF01535">
    <property type="entry name" value="PPR"/>
    <property type="match status" value="5"/>
</dbReference>
<dbReference type="FunFam" id="1.25.40.10:FF:000344">
    <property type="entry name" value="Pentatricopeptide repeat-containing protein"/>
    <property type="match status" value="1"/>
</dbReference>
<dbReference type="PANTHER" id="PTHR47926">
    <property type="entry name" value="PENTATRICOPEPTIDE REPEAT-CONTAINING PROTEIN"/>
    <property type="match status" value="1"/>
</dbReference>
<evidence type="ECO:0008006" key="5">
    <source>
        <dbReference type="Google" id="ProtNLM"/>
    </source>
</evidence>
<evidence type="ECO:0000256" key="1">
    <source>
        <dbReference type="ARBA" id="ARBA00022737"/>
    </source>
</evidence>
<comment type="caution">
    <text evidence="3">The sequence shown here is derived from an EMBL/GenBank/DDBJ whole genome shotgun (WGS) entry which is preliminary data.</text>
</comment>